<feature type="binding site" evidence="8">
    <location>
        <position position="112"/>
    </location>
    <ligand>
        <name>substrate</name>
    </ligand>
</feature>
<evidence type="ECO:0000256" key="7">
    <source>
        <dbReference type="PIRSR" id="PIRSR601088-1"/>
    </source>
</evidence>
<evidence type="ECO:0000256" key="5">
    <source>
        <dbReference type="ARBA" id="ARBA00023211"/>
    </source>
</evidence>
<evidence type="ECO:0000256" key="9">
    <source>
        <dbReference type="PIRSR" id="PIRSR601088-3"/>
    </source>
</evidence>
<sequence>MNGWLTQSFTNKNRKGMLMMKKNNIVLVGGGSTWTPGILKAMTTHLDQFALNRVVLYDVNEERQEVIGEFAKILFKEEAPEVEVSYTTDAEVAYKDVDFVFCQMRTGGFDMREKDEKIPLEHGVIGQETCGPGGFSYGLRSIRDMEEMVRDVRRLSPDAWILNYTNPAAIVALALDKIFPKEDKILNICDQPVNLLRSYSKLIDHDVNKLEPVYFGLNHFGWFTHIYDETGRDRAPELKEIISNGGFRPVDAEQRDQSWLETYAMVEDMLKDFPDYLPNTYLQYYLYPEYKVKKLDPNWTRTDEVRAGREKKVFAECRRIVDNGTASDSKVVHNDAHGDMMVEVAASIANNERKTFIVMVRNEGIIANLPNDSMVEVAATLGVNGPQPYAVGEIDTFYKGLIENQHAFEKLTVEAYMEGSYTKALQALTLNRTVVDAKKARIVLDALIEANKDYWPTLN</sequence>
<keyword evidence="6 11" id="KW-0326">Glycosidase</keyword>
<dbReference type="EMBL" id="FOXC01000019">
    <property type="protein sequence ID" value="SFP41806.1"/>
    <property type="molecule type" value="Genomic_DNA"/>
</dbReference>
<dbReference type="InterPro" id="IPR015955">
    <property type="entry name" value="Lactate_DH/Glyco_Ohase_4_C"/>
</dbReference>
<dbReference type="Pfam" id="PF02056">
    <property type="entry name" value="Glyco_hydro_4"/>
    <property type="match status" value="1"/>
</dbReference>
<dbReference type="InterPro" id="IPR022616">
    <property type="entry name" value="Glyco_hydro_4_C"/>
</dbReference>
<feature type="binding site" evidence="8">
    <location>
        <position position="301"/>
    </location>
    <ligand>
        <name>substrate</name>
    </ligand>
</feature>
<evidence type="ECO:0000256" key="2">
    <source>
        <dbReference type="ARBA" id="ARBA00022723"/>
    </source>
</evidence>
<dbReference type="AlphaFoldDB" id="A0A1I5Q7C4"/>
<dbReference type="STRING" id="306540.SAMN05421839_1199"/>
<evidence type="ECO:0000313" key="15">
    <source>
        <dbReference type="Proteomes" id="UP000242243"/>
    </source>
</evidence>
<comment type="similarity">
    <text evidence="1 11">Belongs to the glycosyl hydrolase 4 family.</text>
</comment>
<evidence type="ECO:0000256" key="11">
    <source>
        <dbReference type="RuleBase" id="RU361152"/>
    </source>
</evidence>
<evidence type="ECO:0000313" key="16">
    <source>
        <dbReference type="Proteomes" id="UP000321547"/>
    </source>
</evidence>
<evidence type="ECO:0000259" key="12">
    <source>
        <dbReference type="Pfam" id="PF11975"/>
    </source>
</evidence>
<dbReference type="GO" id="GO:0046872">
    <property type="term" value="F:metal ion binding"/>
    <property type="evidence" value="ECO:0007669"/>
    <property type="project" value="UniProtKB-KW"/>
</dbReference>
<dbReference type="InterPro" id="IPR001088">
    <property type="entry name" value="Glyco_hydro_4"/>
</dbReference>
<dbReference type="Proteomes" id="UP000321547">
    <property type="component" value="Unassembled WGS sequence"/>
</dbReference>
<accession>A0A1I5Q7C4</accession>
<dbReference type="GO" id="GO:0016616">
    <property type="term" value="F:oxidoreductase activity, acting on the CH-OH group of donors, NAD or NADP as acceptor"/>
    <property type="evidence" value="ECO:0007669"/>
    <property type="project" value="InterPro"/>
</dbReference>
<feature type="active site" description="Proton acceptor" evidence="7">
    <location>
        <position position="281"/>
    </location>
</feature>
<feature type="binding site" evidence="8">
    <location>
        <position position="166"/>
    </location>
    <ligand>
        <name>substrate</name>
    </ligand>
</feature>
<keyword evidence="5 9" id="KW-0464">Manganese</keyword>
<dbReference type="Gene3D" id="3.90.110.10">
    <property type="entry name" value="Lactate dehydrogenase/glycoside hydrolase, family 4, C-terminal"/>
    <property type="match status" value="1"/>
</dbReference>
<feature type="domain" description="Glycosyl hydrolase family 4 C-terminal" evidence="12">
    <location>
        <begin position="214"/>
        <end position="434"/>
    </location>
</feature>
<name>A0A1I5Q7C4_9BACI</name>
<comment type="cofactor">
    <cofactor evidence="11">
        <name>NAD(+)</name>
        <dbReference type="ChEBI" id="CHEBI:57540"/>
    </cofactor>
    <text evidence="11">Binds 1 NAD(+) per subunit.</text>
</comment>
<dbReference type="InterPro" id="IPR036291">
    <property type="entry name" value="NAD(P)-bd_dom_sf"/>
</dbReference>
<dbReference type="GO" id="GO:0004553">
    <property type="term" value="F:hydrolase activity, hydrolyzing O-glycosyl compounds"/>
    <property type="evidence" value="ECO:0007669"/>
    <property type="project" value="InterPro"/>
</dbReference>
<dbReference type="PRINTS" id="PR00732">
    <property type="entry name" value="GLHYDRLASE4"/>
</dbReference>
<dbReference type="PROSITE" id="PS01324">
    <property type="entry name" value="GLYCOSYL_HYDROL_F4"/>
    <property type="match status" value="1"/>
</dbReference>
<proteinExistence type="inferred from homology"/>
<gene>
    <name evidence="13" type="ORF">HHA03_11540</name>
    <name evidence="14" type="ORF">SAMN05421839_1199</name>
</gene>
<dbReference type="Pfam" id="PF11975">
    <property type="entry name" value="Glyco_hydro_4C"/>
    <property type="match status" value="1"/>
</dbReference>
<dbReference type="EMBL" id="BJWI01000013">
    <property type="protein sequence ID" value="GEM01622.1"/>
    <property type="molecule type" value="Genomic_DNA"/>
</dbReference>
<evidence type="ECO:0000256" key="1">
    <source>
        <dbReference type="ARBA" id="ARBA00010141"/>
    </source>
</evidence>
<dbReference type="PANTHER" id="PTHR32092">
    <property type="entry name" value="6-PHOSPHO-BETA-GLUCOSIDASE-RELATED"/>
    <property type="match status" value="1"/>
</dbReference>
<feature type="binding site" evidence="9">
    <location>
        <position position="189"/>
    </location>
    <ligand>
        <name>Mn(2+)</name>
        <dbReference type="ChEBI" id="CHEBI:29035"/>
    </ligand>
</feature>
<evidence type="ECO:0000313" key="13">
    <source>
        <dbReference type="EMBL" id="GEM01622.1"/>
    </source>
</evidence>
<keyword evidence="3 11" id="KW-0378">Hydrolase</keyword>
<evidence type="ECO:0000256" key="8">
    <source>
        <dbReference type="PIRSR" id="PIRSR601088-2"/>
    </source>
</evidence>
<evidence type="ECO:0000256" key="4">
    <source>
        <dbReference type="ARBA" id="ARBA00023027"/>
    </source>
</evidence>
<reference evidence="14 15" key="1">
    <citation type="submission" date="2016-10" db="EMBL/GenBank/DDBJ databases">
        <authorList>
            <person name="de Groot N.N."/>
        </authorList>
    </citation>
    <scope>NUCLEOTIDE SEQUENCE [LARGE SCALE GENOMIC DNA]</scope>
    <source>
        <strain evidence="14 15">DSM 17073</strain>
    </source>
</reference>
<dbReference type="Proteomes" id="UP000242243">
    <property type="component" value="Unassembled WGS sequence"/>
</dbReference>
<evidence type="ECO:0000256" key="3">
    <source>
        <dbReference type="ARBA" id="ARBA00022801"/>
    </source>
</evidence>
<keyword evidence="16" id="KW-1185">Reference proteome</keyword>
<evidence type="ECO:0000256" key="6">
    <source>
        <dbReference type="ARBA" id="ARBA00023295"/>
    </source>
</evidence>
<feature type="active site" description="Proton donor" evidence="7">
    <location>
        <position position="190"/>
    </location>
</feature>
<evidence type="ECO:0000313" key="14">
    <source>
        <dbReference type="EMBL" id="SFP41806.1"/>
    </source>
</evidence>
<dbReference type="PANTHER" id="PTHR32092:SF14">
    <property type="entry name" value="MALTOSE-6'-PHOSPHATE GLUCOSIDASE"/>
    <property type="match status" value="1"/>
</dbReference>
<protein>
    <submittedName>
        <fullName evidence="13">6-phospho-beta-glucosidase</fullName>
    </submittedName>
    <submittedName>
        <fullName evidence="14">Maltose-6'-phosphate glucosidase</fullName>
    </submittedName>
</protein>
<dbReference type="CDD" id="cd05298">
    <property type="entry name" value="GH4_GlvA_pagL_like"/>
    <property type="match status" value="1"/>
</dbReference>
<dbReference type="GO" id="GO:0005975">
    <property type="term" value="P:carbohydrate metabolic process"/>
    <property type="evidence" value="ECO:0007669"/>
    <property type="project" value="InterPro"/>
</dbReference>
<evidence type="ECO:0000256" key="10">
    <source>
        <dbReference type="PIRSR" id="PIRSR601088-4"/>
    </source>
</evidence>
<feature type="site" description="Increases basicity of active site Tyr" evidence="10">
    <location>
        <position position="128"/>
    </location>
</feature>
<organism evidence="14 15">
    <name type="scientific">Halolactibacillus halophilus</name>
    <dbReference type="NCBI Taxonomy" id="306540"/>
    <lineage>
        <taxon>Bacteria</taxon>
        <taxon>Bacillati</taxon>
        <taxon>Bacillota</taxon>
        <taxon>Bacilli</taxon>
        <taxon>Bacillales</taxon>
        <taxon>Bacillaceae</taxon>
        <taxon>Halolactibacillus</taxon>
    </lineage>
</organism>
<feature type="binding site" evidence="9">
    <location>
        <position position="219"/>
    </location>
    <ligand>
        <name>Mn(2+)</name>
        <dbReference type="ChEBI" id="CHEBI:29035"/>
    </ligand>
</feature>
<keyword evidence="4 11" id="KW-0520">NAD</keyword>
<keyword evidence="9" id="KW-0408">Iron</keyword>
<keyword evidence="9" id="KW-0533">Nickel</keyword>
<keyword evidence="2 9" id="KW-0479">Metal-binding</keyword>
<dbReference type="Gene3D" id="3.40.50.720">
    <property type="entry name" value="NAD(P)-binding Rossmann-like Domain"/>
    <property type="match status" value="1"/>
</dbReference>
<dbReference type="SUPFAM" id="SSF51735">
    <property type="entry name" value="NAD(P)-binding Rossmann-fold domains"/>
    <property type="match status" value="1"/>
</dbReference>
<reference evidence="13 16" key="2">
    <citation type="submission" date="2019-07" db="EMBL/GenBank/DDBJ databases">
        <title>Whole genome shotgun sequence of Halolactibacillus halophilus NBRC 100868.</title>
        <authorList>
            <person name="Hosoyama A."/>
            <person name="Uohara A."/>
            <person name="Ohji S."/>
            <person name="Ichikawa N."/>
        </authorList>
    </citation>
    <scope>NUCLEOTIDE SEQUENCE [LARGE SCALE GENOMIC DNA]</scope>
    <source>
        <strain evidence="13 16">NBRC 100868</strain>
    </source>
</reference>
<dbReference type="SUPFAM" id="SSF56327">
    <property type="entry name" value="LDH C-terminal domain-like"/>
    <property type="match status" value="1"/>
</dbReference>
<dbReference type="InterPro" id="IPR019802">
    <property type="entry name" value="GlycHydrolase_4_CS"/>
</dbReference>
<keyword evidence="9" id="KW-0170">Cobalt</keyword>